<comment type="caution">
    <text evidence="1">The sequence shown here is derived from an EMBL/GenBank/DDBJ whole genome shotgun (WGS) entry which is preliminary data.</text>
</comment>
<organism evidence="1 2">
    <name type="scientific">Roseateles saccharophilus</name>
    <name type="common">Pseudomonas saccharophila</name>
    <dbReference type="NCBI Taxonomy" id="304"/>
    <lineage>
        <taxon>Bacteria</taxon>
        <taxon>Pseudomonadati</taxon>
        <taxon>Pseudomonadota</taxon>
        <taxon>Betaproteobacteria</taxon>
        <taxon>Burkholderiales</taxon>
        <taxon>Sphaerotilaceae</taxon>
        <taxon>Roseateles</taxon>
    </lineage>
</organism>
<evidence type="ECO:0000313" key="1">
    <source>
        <dbReference type="EMBL" id="MDR7272999.1"/>
    </source>
</evidence>
<proteinExistence type="predicted"/>
<accession>A0ABU1YVV5</accession>
<dbReference type="InterPro" id="IPR008514">
    <property type="entry name" value="T6SS_Hcp"/>
</dbReference>
<dbReference type="Proteomes" id="UP001180453">
    <property type="component" value="Unassembled WGS sequence"/>
</dbReference>
<dbReference type="Gene3D" id="2.30.110.20">
    <property type="entry name" value="Hcp1-like"/>
    <property type="match status" value="1"/>
</dbReference>
<sequence>MQLITGAGPVVGEGLLEGFEGSIEILEFGWGMTALKDPKAKGSGLAGMAAAAASMAGLGTPVTVQMEPLTFKKRFDVGSSQMHFCLDNHLPVVSATITVLHIKQQGRVIHQPGFVLACTMGHFADCTLDVSDSGMSKEVTENWTLNFKSIKMMYLKTLGKDNLPTPPFFHPVALL</sequence>
<gene>
    <name evidence="1" type="ORF">J2X20_005684</name>
</gene>
<protein>
    <submittedName>
        <fullName evidence="1">Type VI protein secretion system component Hcp</fullName>
    </submittedName>
</protein>
<dbReference type="Pfam" id="PF05638">
    <property type="entry name" value="T6SS_HCP"/>
    <property type="match status" value="1"/>
</dbReference>
<name>A0ABU1YVV5_ROSSA</name>
<keyword evidence="2" id="KW-1185">Reference proteome</keyword>
<reference evidence="1 2" key="1">
    <citation type="submission" date="2023-07" db="EMBL/GenBank/DDBJ databases">
        <title>Sorghum-associated microbial communities from plants grown in Nebraska, USA.</title>
        <authorList>
            <person name="Schachtman D."/>
        </authorList>
    </citation>
    <scope>NUCLEOTIDE SEQUENCE [LARGE SCALE GENOMIC DNA]</scope>
    <source>
        <strain evidence="1 2">BE314</strain>
    </source>
</reference>
<dbReference type="EMBL" id="JAVDXU010000007">
    <property type="protein sequence ID" value="MDR7272999.1"/>
    <property type="molecule type" value="Genomic_DNA"/>
</dbReference>
<dbReference type="InterPro" id="IPR036624">
    <property type="entry name" value="Hcp1-lik_sf"/>
</dbReference>
<dbReference type="SUPFAM" id="SSF141452">
    <property type="entry name" value="Hcp1-like"/>
    <property type="match status" value="1"/>
</dbReference>
<evidence type="ECO:0000313" key="2">
    <source>
        <dbReference type="Proteomes" id="UP001180453"/>
    </source>
</evidence>
<dbReference type="RefSeq" id="WP_310272908.1">
    <property type="nucleotide sequence ID" value="NZ_JAVDXU010000007.1"/>
</dbReference>